<gene>
    <name evidence="1" type="ORF">PsorP6_001115</name>
</gene>
<comment type="caution">
    <text evidence="1">The sequence shown here is derived from an EMBL/GenBank/DDBJ whole genome shotgun (WGS) entry which is preliminary data.</text>
</comment>
<evidence type="ECO:0000313" key="1">
    <source>
        <dbReference type="EMBL" id="KAI9922540.1"/>
    </source>
</evidence>
<dbReference type="EMBL" id="CM047580">
    <property type="protein sequence ID" value="KAI9922540.1"/>
    <property type="molecule type" value="Genomic_DNA"/>
</dbReference>
<sequence>MSEGLLYKTKGSVRGDYACVQYKLRIKSVLKIARPDEEKVAGVSQSVGNHKISLLCITKVAQCDV</sequence>
<organism evidence="1 2">
    <name type="scientific">Peronosclerospora sorghi</name>
    <dbReference type="NCBI Taxonomy" id="230839"/>
    <lineage>
        <taxon>Eukaryota</taxon>
        <taxon>Sar</taxon>
        <taxon>Stramenopiles</taxon>
        <taxon>Oomycota</taxon>
        <taxon>Peronosporomycetes</taxon>
        <taxon>Peronosporales</taxon>
        <taxon>Peronosporaceae</taxon>
        <taxon>Peronosclerospora</taxon>
    </lineage>
</organism>
<accession>A0ACC0WUD5</accession>
<keyword evidence="2" id="KW-1185">Reference proteome</keyword>
<name>A0ACC0WUD5_9STRA</name>
<proteinExistence type="predicted"/>
<evidence type="ECO:0000313" key="2">
    <source>
        <dbReference type="Proteomes" id="UP001163321"/>
    </source>
</evidence>
<dbReference type="Proteomes" id="UP001163321">
    <property type="component" value="Chromosome 1"/>
</dbReference>
<reference evidence="1 2" key="1">
    <citation type="journal article" date="2022" name="bioRxiv">
        <title>The genome of the oomycete Peronosclerospora sorghi, a cosmopolitan pathogen of maize and sorghum, is inflated with dispersed pseudogenes.</title>
        <authorList>
            <person name="Fletcher K."/>
            <person name="Martin F."/>
            <person name="Isakeit T."/>
            <person name="Cavanaugh K."/>
            <person name="Magill C."/>
            <person name="Michelmore R."/>
        </authorList>
    </citation>
    <scope>NUCLEOTIDE SEQUENCE [LARGE SCALE GENOMIC DNA]</scope>
    <source>
        <strain evidence="1">P6</strain>
    </source>
</reference>
<protein>
    <submittedName>
        <fullName evidence="1">Uncharacterized protein</fullName>
    </submittedName>
</protein>